<organism evidence="1 2">
    <name type="scientific">Panaeolus cyanescens</name>
    <dbReference type="NCBI Taxonomy" id="181874"/>
    <lineage>
        <taxon>Eukaryota</taxon>
        <taxon>Fungi</taxon>
        <taxon>Dikarya</taxon>
        <taxon>Basidiomycota</taxon>
        <taxon>Agaricomycotina</taxon>
        <taxon>Agaricomycetes</taxon>
        <taxon>Agaricomycetidae</taxon>
        <taxon>Agaricales</taxon>
        <taxon>Agaricineae</taxon>
        <taxon>Galeropsidaceae</taxon>
        <taxon>Panaeolus</taxon>
    </lineage>
</organism>
<dbReference type="AlphaFoldDB" id="A0A409VGM8"/>
<evidence type="ECO:0000313" key="1">
    <source>
        <dbReference type="EMBL" id="PPQ65422.1"/>
    </source>
</evidence>
<dbReference type="EMBL" id="NHTK01006066">
    <property type="protein sequence ID" value="PPQ65422.1"/>
    <property type="molecule type" value="Genomic_DNA"/>
</dbReference>
<evidence type="ECO:0000313" key="2">
    <source>
        <dbReference type="Proteomes" id="UP000284842"/>
    </source>
</evidence>
<dbReference type="OrthoDB" id="2631350at2759"/>
<proteinExistence type="predicted"/>
<comment type="caution">
    <text evidence="1">The sequence shown here is derived from an EMBL/GenBank/DDBJ whole genome shotgun (WGS) entry which is preliminary data.</text>
</comment>
<gene>
    <name evidence="1" type="ORF">CVT24_011503</name>
</gene>
<dbReference type="InParanoid" id="A0A409VGM8"/>
<evidence type="ECO:0008006" key="3">
    <source>
        <dbReference type="Google" id="ProtNLM"/>
    </source>
</evidence>
<sequence length="593" mass="68325">MIVNWTSSSQELEGTAFHLTRNFEFVTLAQMSPPDSYRPPTKKTSSAFSILNNPKFVSAIFQFLDFNVSCSRSRQACLKIGLTSKALLPYALDILWRELFHLDRLIQILPDVKAVEFCHPGEENLKRQLFLDVLLVPSMLERLKFYSRRVKVFYHQEKTSTNLFTSIDPSIIMQIVSLLPSNEPLFPSLQTLHLSTPLDRSRVVPFTPHISRLFLSPSLESVSFRLSGTQLADVDTHSPNVWLFLQGITRTRPEMLQNLDLGFVLPPQYLAPCFSSFTSLEFLKLPTGGHSREILRHVAGLPNLLSLSVTLGEWKSNSEADRESHMMTFERLRILSLDADVESTRALLFSFHFPCLEKLDLSHIDRDMMDEGYWEGLVENIASSLPHLCSLSFDYRSRDPKNGLQSYQAFPWRCFEHTIYMPFLTDLVIKKPKVESLSNDDFSCMAHAWPHLVHLNIATEKLGDIDFRVLIMAESRLRHLRSLELSIQMAGAWVPIAPIAPHELRSLRVPFLLRDDEDDEDEDEDYSLRLSMEEQCEIADFLDTLFPMLDTKTFYKDKEKERSGLGPCMDKLVTRLQHARRRQTTMFLRDSSR</sequence>
<keyword evidence="2" id="KW-1185">Reference proteome</keyword>
<protein>
    <recommendedName>
        <fullName evidence="3">F-box domain-containing protein</fullName>
    </recommendedName>
</protein>
<reference evidence="1 2" key="1">
    <citation type="journal article" date="2018" name="Evol. Lett.">
        <title>Horizontal gene cluster transfer increased hallucinogenic mushroom diversity.</title>
        <authorList>
            <person name="Reynolds H.T."/>
            <person name="Vijayakumar V."/>
            <person name="Gluck-Thaler E."/>
            <person name="Korotkin H.B."/>
            <person name="Matheny P.B."/>
            <person name="Slot J.C."/>
        </authorList>
    </citation>
    <scope>NUCLEOTIDE SEQUENCE [LARGE SCALE GENOMIC DNA]</scope>
    <source>
        <strain evidence="1 2">2629</strain>
    </source>
</reference>
<dbReference type="Proteomes" id="UP000284842">
    <property type="component" value="Unassembled WGS sequence"/>
</dbReference>
<accession>A0A409VGM8</accession>
<name>A0A409VGM8_9AGAR</name>
<dbReference type="InterPro" id="IPR032675">
    <property type="entry name" value="LRR_dom_sf"/>
</dbReference>
<dbReference type="Gene3D" id="3.80.10.10">
    <property type="entry name" value="Ribonuclease Inhibitor"/>
    <property type="match status" value="1"/>
</dbReference>
<dbReference type="SUPFAM" id="SSF52047">
    <property type="entry name" value="RNI-like"/>
    <property type="match status" value="1"/>
</dbReference>